<dbReference type="PANTHER" id="PTHR47331">
    <property type="entry name" value="PHD-TYPE DOMAIN-CONTAINING PROTEIN"/>
    <property type="match status" value="1"/>
</dbReference>
<sequence>MCSELFSDCGTNFIGADAELRRLFAASSQEGRSIADEMANTRVKWRFNPPGAPHFGGLWEAVVKSTKHHLQRVLGDALLIYEEMTTLLTQIEACLNSRPLSALTDDPEDVSALTPGHLLIGAPITALPEPSLQDVSSGRLSRWQLLQQMRDQFWIRWHQEYFQGLLTRTKWRQDTTAFRPGQLCLLLHENTSPTRWPLARITAVHPGNDGLIRVVTIKTSSSEFKRPVTKFVLLPITLQEETDASR</sequence>
<accession>A0A0J7JXM4</accession>
<reference evidence="2 3" key="1">
    <citation type="submission" date="2015-04" db="EMBL/GenBank/DDBJ databases">
        <title>Lasius niger genome sequencing.</title>
        <authorList>
            <person name="Konorov E.A."/>
            <person name="Nikitin M.A."/>
            <person name="Kirill M.V."/>
            <person name="Chang P."/>
        </authorList>
    </citation>
    <scope>NUCLEOTIDE SEQUENCE [LARGE SCALE GENOMIC DNA]</scope>
    <source>
        <tissue evidence="2">Whole</tissue>
    </source>
</reference>
<evidence type="ECO:0000259" key="1">
    <source>
        <dbReference type="Pfam" id="PF18701"/>
    </source>
</evidence>
<dbReference type="InterPro" id="IPR036397">
    <property type="entry name" value="RNaseH_sf"/>
</dbReference>
<dbReference type="Pfam" id="PF18701">
    <property type="entry name" value="DUF5641"/>
    <property type="match status" value="1"/>
</dbReference>
<name>A0A0J7JXM4_LASNI</name>
<evidence type="ECO:0000313" key="2">
    <source>
        <dbReference type="EMBL" id="KMQ82804.1"/>
    </source>
</evidence>
<dbReference type="OrthoDB" id="6615390at2759"/>
<keyword evidence="3" id="KW-1185">Reference proteome</keyword>
<proteinExistence type="predicted"/>
<dbReference type="EMBL" id="LBMM01022988">
    <property type="protein sequence ID" value="KMQ82804.1"/>
    <property type="molecule type" value="Genomic_DNA"/>
</dbReference>
<dbReference type="PANTHER" id="PTHR47331:SF1">
    <property type="entry name" value="GAG-LIKE PROTEIN"/>
    <property type="match status" value="1"/>
</dbReference>
<dbReference type="Proteomes" id="UP000036403">
    <property type="component" value="Unassembled WGS sequence"/>
</dbReference>
<comment type="caution">
    <text evidence="2">The sequence shown here is derived from an EMBL/GenBank/DDBJ whole genome shotgun (WGS) entry which is preliminary data.</text>
</comment>
<dbReference type="GO" id="GO:0003676">
    <property type="term" value="F:nucleic acid binding"/>
    <property type="evidence" value="ECO:0007669"/>
    <property type="project" value="InterPro"/>
</dbReference>
<protein>
    <recommendedName>
        <fullName evidence="1">DUF5641 domain-containing protein</fullName>
    </recommendedName>
</protein>
<dbReference type="STRING" id="67767.A0A0J7JXM4"/>
<dbReference type="InterPro" id="IPR040676">
    <property type="entry name" value="DUF5641"/>
</dbReference>
<gene>
    <name evidence="2" type="ORF">RF55_21814</name>
</gene>
<organism evidence="2 3">
    <name type="scientific">Lasius niger</name>
    <name type="common">Black garden ant</name>
    <dbReference type="NCBI Taxonomy" id="67767"/>
    <lineage>
        <taxon>Eukaryota</taxon>
        <taxon>Metazoa</taxon>
        <taxon>Ecdysozoa</taxon>
        <taxon>Arthropoda</taxon>
        <taxon>Hexapoda</taxon>
        <taxon>Insecta</taxon>
        <taxon>Pterygota</taxon>
        <taxon>Neoptera</taxon>
        <taxon>Endopterygota</taxon>
        <taxon>Hymenoptera</taxon>
        <taxon>Apocrita</taxon>
        <taxon>Aculeata</taxon>
        <taxon>Formicoidea</taxon>
        <taxon>Formicidae</taxon>
        <taxon>Formicinae</taxon>
        <taxon>Lasius</taxon>
        <taxon>Lasius</taxon>
    </lineage>
</organism>
<feature type="domain" description="DUF5641" evidence="1">
    <location>
        <begin position="141"/>
        <end position="234"/>
    </location>
</feature>
<dbReference type="AlphaFoldDB" id="A0A0J7JXM4"/>
<dbReference type="PaxDb" id="67767-A0A0J7JXM4"/>
<evidence type="ECO:0000313" key="3">
    <source>
        <dbReference type="Proteomes" id="UP000036403"/>
    </source>
</evidence>
<dbReference type="Gene3D" id="3.30.420.10">
    <property type="entry name" value="Ribonuclease H-like superfamily/Ribonuclease H"/>
    <property type="match status" value="1"/>
</dbReference>